<name>A0AA88D4C0_FICCA</name>
<dbReference type="AlphaFoldDB" id="A0AA88D4C0"/>
<reference evidence="3" key="1">
    <citation type="submission" date="2023-07" db="EMBL/GenBank/DDBJ databases">
        <title>draft genome sequence of fig (Ficus carica).</title>
        <authorList>
            <person name="Takahashi T."/>
            <person name="Nishimura K."/>
        </authorList>
    </citation>
    <scope>NUCLEOTIDE SEQUENCE</scope>
</reference>
<evidence type="ECO:0000313" key="4">
    <source>
        <dbReference type="Proteomes" id="UP001187192"/>
    </source>
</evidence>
<gene>
    <name evidence="3" type="ORF">TIFTF001_013158</name>
</gene>
<sequence>MVVCHCDGILCLVKDNASMDVMLCSPVLQDFKLLPQSKNAETHNVYSGIGFGYDSKADDYKFVKVLNCHKAVAEIYTLGTDSWREVSMPEDIQGLPFRAGLYWKGVCYWEIEDKEKNDMILSFDIRDEFASARRAWNLSEGNEASFETKRRADRGSSSSRRTCLDYANS</sequence>
<feature type="region of interest" description="Disordered" evidence="1">
    <location>
        <begin position="147"/>
        <end position="169"/>
    </location>
</feature>
<dbReference type="PANTHER" id="PTHR31672">
    <property type="entry name" value="BNACNNG10540D PROTEIN"/>
    <property type="match status" value="1"/>
</dbReference>
<dbReference type="InterPro" id="IPR017451">
    <property type="entry name" value="F-box-assoc_interact_dom"/>
</dbReference>
<accession>A0AA88D4C0</accession>
<feature type="domain" description="F-box associated beta-propeller type 1" evidence="2">
    <location>
        <begin position="3"/>
        <end position="128"/>
    </location>
</feature>
<dbReference type="Pfam" id="PF07734">
    <property type="entry name" value="FBA_1"/>
    <property type="match status" value="1"/>
</dbReference>
<evidence type="ECO:0000256" key="1">
    <source>
        <dbReference type="SAM" id="MobiDB-lite"/>
    </source>
</evidence>
<dbReference type="PANTHER" id="PTHR31672:SF13">
    <property type="entry name" value="F-BOX PROTEIN CPR30-LIKE"/>
    <property type="match status" value="1"/>
</dbReference>
<dbReference type="Proteomes" id="UP001187192">
    <property type="component" value="Unassembled WGS sequence"/>
</dbReference>
<comment type="caution">
    <text evidence="3">The sequence shown here is derived from an EMBL/GenBank/DDBJ whole genome shotgun (WGS) entry which is preliminary data.</text>
</comment>
<dbReference type="EMBL" id="BTGU01000017">
    <property type="protein sequence ID" value="GMN43945.1"/>
    <property type="molecule type" value="Genomic_DNA"/>
</dbReference>
<dbReference type="InterPro" id="IPR006527">
    <property type="entry name" value="F-box-assoc_dom_typ1"/>
</dbReference>
<dbReference type="NCBIfam" id="TIGR01640">
    <property type="entry name" value="F_box_assoc_1"/>
    <property type="match status" value="1"/>
</dbReference>
<evidence type="ECO:0000313" key="3">
    <source>
        <dbReference type="EMBL" id="GMN43945.1"/>
    </source>
</evidence>
<protein>
    <recommendedName>
        <fullName evidence="2">F-box associated beta-propeller type 1 domain-containing protein</fullName>
    </recommendedName>
</protein>
<proteinExistence type="predicted"/>
<organism evidence="3 4">
    <name type="scientific">Ficus carica</name>
    <name type="common">Common fig</name>
    <dbReference type="NCBI Taxonomy" id="3494"/>
    <lineage>
        <taxon>Eukaryota</taxon>
        <taxon>Viridiplantae</taxon>
        <taxon>Streptophyta</taxon>
        <taxon>Embryophyta</taxon>
        <taxon>Tracheophyta</taxon>
        <taxon>Spermatophyta</taxon>
        <taxon>Magnoliopsida</taxon>
        <taxon>eudicotyledons</taxon>
        <taxon>Gunneridae</taxon>
        <taxon>Pentapetalae</taxon>
        <taxon>rosids</taxon>
        <taxon>fabids</taxon>
        <taxon>Rosales</taxon>
        <taxon>Moraceae</taxon>
        <taxon>Ficeae</taxon>
        <taxon>Ficus</taxon>
    </lineage>
</organism>
<keyword evidence="4" id="KW-1185">Reference proteome</keyword>
<dbReference type="InterPro" id="IPR050796">
    <property type="entry name" value="SCF_F-box_component"/>
</dbReference>
<evidence type="ECO:0000259" key="2">
    <source>
        <dbReference type="Pfam" id="PF07734"/>
    </source>
</evidence>